<reference evidence="1" key="2">
    <citation type="submission" date="2020-05" db="UniProtKB">
        <authorList>
            <consortium name="EnsemblMetazoa"/>
        </authorList>
    </citation>
    <scope>IDENTIFICATION</scope>
    <source>
        <strain evidence="1">IAEA</strain>
    </source>
</reference>
<sequence length="202" mass="22479">MCETNDWLKGIQQPGEEIYENFCPQYRKKVSQHFVEYAFKSAHENINNHIINLLLKFTTVRTSSQKCLQTLGILPTSVIVEEVRETLGVCNSNFFLVKIEALAGLNIAILTFVIGLNVIEDYIRSSHKKCYNQTEFPLRLDYISMNLVEIMQNYLHCIVMAGLVWLQHGADGGGGGGGGGGSGVAIASLRNVNHPSYPLCKK</sequence>
<organism evidence="1 2">
    <name type="scientific">Glossina palpalis gambiensis</name>
    <dbReference type="NCBI Taxonomy" id="67801"/>
    <lineage>
        <taxon>Eukaryota</taxon>
        <taxon>Metazoa</taxon>
        <taxon>Ecdysozoa</taxon>
        <taxon>Arthropoda</taxon>
        <taxon>Hexapoda</taxon>
        <taxon>Insecta</taxon>
        <taxon>Pterygota</taxon>
        <taxon>Neoptera</taxon>
        <taxon>Endopterygota</taxon>
        <taxon>Diptera</taxon>
        <taxon>Brachycera</taxon>
        <taxon>Muscomorpha</taxon>
        <taxon>Hippoboscoidea</taxon>
        <taxon>Glossinidae</taxon>
        <taxon>Glossina</taxon>
    </lineage>
</organism>
<protein>
    <submittedName>
        <fullName evidence="1">Uncharacterized protein</fullName>
    </submittedName>
</protein>
<keyword evidence="2" id="KW-1185">Reference proteome</keyword>
<dbReference type="VEuPathDB" id="VectorBase:GPPI015958"/>
<accession>A0A1B0B1P4</accession>
<evidence type="ECO:0000313" key="1">
    <source>
        <dbReference type="EnsemblMetazoa" id="GPPI015958-PA"/>
    </source>
</evidence>
<dbReference type="EnsemblMetazoa" id="GPPI015958-RA">
    <property type="protein sequence ID" value="GPPI015958-PA"/>
    <property type="gene ID" value="GPPI015958"/>
</dbReference>
<dbReference type="AlphaFoldDB" id="A0A1B0B1P4"/>
<name>A0A1B0B1P4_9MUSC</name>
<dbReference type="Proteomes" id="UP000092460">
    <property type="component" value="Unassembled WGS sequence"/>
</dbReference>
<dbReference type="EMBL" id="JXJN01007235">
    <property type="status" value="NOT_ANNOTATED_CDS"/>
    <property type="molecule type" value="Genomic_DNA"/>
</dbReference>
<reference evidence="2" key="1">
    <citation type="submission" date="2015-01" db="EMBL/GenBank/DDBJ databases">
        <authorList>
            <person name="Aksoy S."/>
            <person name="Warren W."/>
            <person name="Wilson R.K."/>
        </authorList>
    </citation>
    <scope>NUCLEOTIDE SEQUENCE [LARGE SCALE GENOMIC DNA]</scope>
    <source>
        <strain evidence="2">IAEA</strain>
    </source>
</reference>
<evidence type="ECO:0000313" key="2">
    <source>
        <dbReference type="Proteomes" id="UP000092460"/>
    </source>
</evidence>
<proteinExistence type="predicted"/>